<dbReference type="EMBL" id="JAWDJW010006913">
    <property type="protein sequence ID" value="KAK3063290.1"/>
    <property type="molecule type" value="Genomic_DNA"/>
</dbReference>
<accession>A0ACC3D886</accession>
<reference evidence="1" key="1">
    <citation type="submission" date="2024-09" db="EMBL/GenBank/DDBJ databases">
        <title>Black Yeasts Isolated from many extreme environments.</title>
        <authorList>
            <person name="Coleine C."/>
            <person name="Stajich J.E."/>
            <person name="Selbmann L."/>
        </authorList>
    </citation>
    <scope>NUCLEOTIDE SEQUENCE</scope>
    <source>
        <strain evidence="1">CCFEE 5737</strain>
    </source>
</reference>
<proteinExistence type="predicted"/>
<feature type="non-terminal residue" evidence="1">
    <location>
        <position position="316"/>
    </location>
</feature>
<evidence type="ECO:0000313" key="2">
    <source>
        <dbReference type="Proteomes" id="UP001186974"/>
    </source>
</evidence>
<evidence type="ECO:0000313" key="1">
    <source>
        <dbReference type="EMBL" id="KAK3063290.1"/>
    </source>
</evidence>
<gene>
    <name evidence="1" type="ORF">LTS18_001632</name>
</gene>
<name>A0ACC3D886_9PEZI</name>
<sequence>MRTADEAQSCWQALDRYSSLHELKQSVRLEQGAPSVSSGLRSVCWKAFLLFENVDRSTWPAILSESRSAYNTLCTHYLRAIEHPDEVETSVDPLSDNQQSPWVALRVDEDIRNEIFQDVQRCMPDSVYFRQPSTQKMLLDILFVYCKLNPDVGYRQGMHELVAPILWVVERDAVDASRLRGEEGGGDEQKLMLSMFDAEFVEHDTFTLFSLIMLNGKSFYEPAITTKSSDKKGSSRDSTVQSESPLLVTVKRIFETFLPKADPELAARLQKLDVSPQIFLMRWIRLLFGREFAFDDVLPMWDMLFAEDPSLKLVDH</sequence>
<keyword evidence="2" id="KW-1185">Reference proteome</keyword>
<dbReference type="Proteomes" id="UP001186974">
    <property type="component" value="Unassembled WGS sequence"/>
</dbReference>
<protein>
    <submittedName>
        <fullName evidence="1">Uncharacterized protein</fullName>
    </submittedName>
</protein>
<comment type="caution">
    <text evidence="1">The sequence shown here is derived from an EMBL/GenBank/DDBJ whole genome shotgun (WGS) entry which is preliminary data.</text>
</comment>
<organism evidence="1 2">
    <name type="scientific">Coniosporium uncinatum</name>
    <dbReference type="NCBI Taxonomy" id="93489"/>
    <lineage>
        <taxon>Eukaryota</taxon>
        <taxon>Fungi</taxon>
        <taxon>Dikarya</taxon>
        <taxon>Ascomycota</taxon>
        <taxon>Pezizomycotina</taxon>
        <taxon>Dothideomycetes</taxon>
        <taxon>Dothideomycetes incertae sedis</taxon>
        <taxon>Coniosporium</taxon>
    </lineage>
</organism>